<name>A0A662YUJ3_ACIRT</name>
<dbReference type="EMBL" id="SCEB01000204">
    <property type="protein sequence ID" value="RXN00305.1"/>
    <property type="molecule type" value="Genomic_DNA"/>
</dbReference>
<gene>
    <name evidence="1" type="ORF">EOD39_9786</name>
</gene>
<dbReference type="Proteomes" id="UP000289886">
    <property type="component" value="Unassembled WGS sequence"/>
</dbReference>
<accession>A0A662YUJ3</accession>
<dbReference type="AlphaFoldDB" id="A0A662YUJ3"/>
<organism evidence="1 2">
    <name type="scientific">Acipenser ruthenus</name>
    <name type="common">Sterlet sturgeon</name>
    <dbReference type="NCBI Taxonomy" id="7906"/>
    <lineage>
        <taxon>Eukaryota</taxon>
        <taxon>Metazoa</taxon>
        <taxon>Chordata</taxon>
        <taxon>Craniata</taxon>
        <taxon>Vertebrata</taxon>
        <taxon>Euteleostomi</taxon>
        <taxon>Actinopterygii</taxon>
        <taxon>Chondrostei</taxon>
        <taxon>Acipenseriformes</taxon>
        <taxon>Acipenseridae</taxon>
        <taxon>Acipenser</taxon>
    </lineage>
</organism>
<evidence type="ECO:0000313" key="1">
    <source>
        <dbReference type="EMBL" id="RXN00305.1"/>
    </source>
</evidence>
<evidence type="ECO:0000313" key="2">
    <source>
        <dbReference type="Proteomes" id="UP000289886"/>
    </source>
</evidence>
<protein>
    <submittedName>
        <fullName evidence="1">Uncharacterized protein</fullName>
    </submittedName>
</protein>
<sequence>MFTSDAAGQLDIFGHDGDSLGMNDTQIGVLKEPDQVSLARLLQHHDSGALEAQVGLEILGDFSDQPLERQLVDQQLSGFLIAADLPQSHSPGPVTVKFFLHRR</sequence>
<keyword evidence="2" id="KW-1185">Reference proteome</keyword>
<comment type="caution">
    <text evidence="1">The sequence shown here is derived from an EMBL/GenBank/DDBJ whole genome shotgun (WGS) entry which is preliminary data.</text>
</comment>
<reference evidence="1 2" key="1">
    <citation type="submission" date="2019-01" db="EMBL/GenBank/DDBJ databases">
        <title>Draft Genome and Complete Hox-Cluster Characterization of the Sterlet Sturgeon (Acipenser ruthenus).</title>
        <authorList>
            <person name="Wei Q."/>
        </authorList>
    </citation>
    <scope>NUCLEOTIDE SEQUENCE [LARGE SCALE GENOMIC DNA]</scope>
    <source>
        <strain evidence="1">WHYD16114868_AA</strain>
        <tissue evidence="1">Blood</tissue>
    </source>
</reference>
<proteinExistence type="predicted"/>